<evidence type="ECO:0000313" key="6">
    <source>
        <dbReference type="EMBL" id="TFJ25148.1"/>
    </source>
</evidence>
<feature type="domain" description="PTS EIIA type-2" evidence="4">
    <location>
        <begin position="555"/>
        <end position="694"/>
    </location>
</feature>
<proteinExistence type="predicted"/>
<keyword evidence="2" id="KW-0805">Transcription regulation</keyword>
<evidence type="ECO:0000256" key="3">
    <source>
        <dbReference type="ARBA" id="ARBA00023163"/>
    </source>
</evidence>
<dbReference type="InterPro" id="IPR036634">
    <property type="entry name" value="PRD_sf"/>
</dbReference>
<dbReference type="AlphaFoldDB" id="A0A7Z8G3Z9"/>
<dbReference type="SUPFAM" id="SSF63520">
    <property type="entry name" value="PTS-regulatory domain, PRD"/>
    <property type="match status" value="1"/>
</dbReference>
<dbReference type="Gene3D" id="3.40.930.10">
    <property type="entry name" value="Mannitol-specific EII, Chain A"/>
    <property type="match status" value="1"/>
</dbReference>
<dbReference type="PROSITE" id="PS51372">
    <property type="entry name" value="PRD_2"/>
    <property type="match status" value="1"/>
</dbReference>
<dbReference type="PANTHER" id="PTHR30185">
    <property type="entry name" value="CRYPTIC BETA-GLUCOSIDE BGL OPERON ANTITERMINATOR"/>
    <property type="match status" value="1"/>
</dbReference>
<dbReference type="InterPro" id="IPR036388">
    <property type="entry name" value="WH-like_DNA-bd_sf"/>
</dbReference>
<evidence type="ECO:0000259" key="5">
    <source>
        <dbReference type="PROSITE" id="PS51372"/>
    </source>
</evidence>
<dbReference type="Proteomes" id="UP000297938">
    <property type="component" value="Unassembled WGS sequence"/>
</dbReference>
<comment type="caution">
    <text evidence="6">The sequence shown here is derived from an EMBL/GenBank/DDBJ whole genome shotgun (WGS) entry which is preliminary data.</text>
</comment>
<keyword evidence="3" id="KW-0804">Transcription</keyword>
<dbReference type="PANTHER" id="PTHR30185:SF18">
    <property type="entry name" value="TRANSCRIPTIONAL REGULATOR MTLR"/>
    <property type="match status" value="1"/>
</dbReference>
<organism evidence="6 7">
    <name type="scientific">Carnobacterium divergens</name>
    <name type="common">Lactobacillus divergens</name>
    <dbReference type="NCBI Taxonomy" id="2748"/>
    <lineage>
        <taxon>Bacteria</taxon>
        <taxon>Bacillati</taxon>
        <taxon>Bacillota</taxon>
        <taxon>Bacilli</taxon>
        <taxon>Lactobacillales</taxon>
        <taxon>Carnobacteriaceae</taxon>
        <taxon>Carnobacterium</taxon>
    </lineage>
</organism>
<dbReference type="Pfam" id="PF08279">
    <property type="entry name" value="HTH_11"/>
    <property type="match status" value="1"/>
</dbReference>
<dbReference type="InterPro" id="IPR050661">
    <property type="entry name" value="BglG_antiterminators"/>
</dbReference>
<reference evidence="6 7" key="1">
    <citation type="journal article" date="2018" name="Int. J. Food Microbiol.">
        <title>Growth of Carnobacterium spp. isolated from chilled vacuum-packaged meat under relevant acidic conditions.</title>
        <authorList>
            <person name="Zhang P."/>
            <person name="Badoni M."/>
            <person name="Ganzle M."/>
            <person name="Yang X."/>
        </authorList>
    </citation>
    <scope>NUCLEOTIDE SEQUENCE [LARGE SCALE GENOMIC DNA]</scope>
    <source>
        <strain evidence="6 7">B2</strain>
    </source>
</reference>
<sequence length="694" mass="81812">MEQLDTKFIQFLSMISRQKEIRSITELALNLGVSRRMVYYYVDKLNDFLKEKKRPTLQRQKRKGFEISKIQQQEIQLWMKAQETTDYVLTQNERHLLIGLLILIENKKWQLQHLQDFFHVSRNTVIKDVQLVKEWLLTFGVTIESNKKRGYFVTISELNRRQLIYQQLYLMEIAQMDAIYYLLVHELEIVKTPQELNQAIQAIEAAIYQTKTSLAKEITELDTHILAKMIVIVQNRSKNGWIVEWTKKEAALIEERLEFKIVVQLLQQLNGYFGIDHLEKEAYYYSVLLLCIEKNVDAHFLSNPFENLVYVTKNFVRLFEQIAGIHFHNRDRLIEKIQTHMKVLYYRHVFEVQMPNYLVKDLSDRYEKAFKLTEKVSIIMKSDIVFQTSFSKGLTKTEITEIAIYFEEAILKEQTRRDVLQVLVVSDCSAVLNNVIEAHLQQLLPESLVVGNLKSKSAYYYPGKVDYCISTNLNYVHPQGETVYVSPILTIEDKKRMKELGKKQPLTLKKREKIKLLLTEFQYIENQDAFILELEKLVKSPKRELPKKYQVKMVDFLKNSEFCFVEDQEDSLPTLLDKMSKPLIEEHYIQVSYREQIKEELNQGQLIFLYSKILLVHTDYRFGSIKPGCSFLFLKSPLIVKNNKEVQLIVFLATEETMAHVPLLFELDHLLQSNFYEILIKTASFQAATQQLQS</sequence>
<evidence type="ECO:0000313" key="7">
    <source>
        <dbReference type="Proteomes" id="UP000297938"/>
    </source>
</evidence>
<protein>
    <recommendedName>
        <fullName evidence="8">PTS system EIIA component</fullName>
    </recommendedName>
</protein>
<evidence type="ECO:0008006" key="8">
    <source>
        <dbReference type="Google" id="ProtNLM"/>
    </source>
</evidence>
<dbReference type="InterPro" id="IPR016152">
    <property type="entry name" value="PTrfase/Anion_transptr"/>
</dbReference>
<name>A0A7Z8G3Z9_CARDV</name>
<feature type="domain" description="PRD" evidence="5">
    <location>
        <begin position="303"/>
        <end position="416"/>
    </location>
</feature>
<dbReference type="Gene3D" id="1.10.10.10">
    <property type="entry name" value="Winged helix-like DNA-binding domain superfamily/Winged helix DNA-binding domain"/>
    <property type="match status" value="1"/>
</dbReference>
<dbReference type="InterPro" id="IPR013196">
    <property type="entry name" value="HTH_11"/>
</dbReference>
<dbReference type="Gene3D" id="1.10.1790.10">
    <property type="entry name" value="PRD domain"/>
    <property type="match status" value="1"/>
</dbReference>
<dbReference type="GO" id="GO:0006355">
    <property type="term" value="P:regulation of DNA-templated transcription"/>
    <property type="evidence" value="ECO:0007669"/>
    <property type="project" value="InterPro"/>
</dbReference>
<dbReference type="InterPro" id="IPR011608">
    <property type="entry name" value="PRD"/>
</dbReference>
<dbReference type="SUPFAM" id="SSF55804">
    <property type="entry name" value="Phoshotransferase/anion transport protein"/>
    <property type="match status" value="1"/>
</dbReference>
<dbReference type="PROSITE" id="PS51094">
    <property type="entry name" value="PTS_EIIA_TYPE_2"/>
    <property type="match status" value="1"/>
</dbReference>
<evidence type="ECO:0000256" key="1">
    <source>
        <dbReference type="ARBA" id="ARBA00022737"/>
    </source>
</evidence>
<accession>A0A7Z8G3Z9</accession>
<dbReference type="Pfam" id="PF00874">
    <property type="entry name" value="PRD"/>
    <property type="match status" value="1"/>
</dbReference>
<dbReference type="EMBL" id="NRPP01000017">
    <property type="protein sequence ID" value="TFJ25148.1"/>
    <property type="molecule type" value="Genomic_DNA"/>
</dbReference>
<dbReference type="RefSeq" id="WP_135026405.1">
    <property type="nucleotide sequence ID" value="NZ_JBFUWK010000004.1"/>
</dbReference>
<gene>
    <name evidence="6" type="ORF">CKN69_11075</name>
</gene>
<evidence type="ECO:0000256" key="2">
    <source>
        <dbReference type="ARBA" id="ARBA00023015"/>
    </source>
</evidence>
<evidence type="ECO:0000259" key="4">
    <source>
        <dbReference type="PROSITE" id="PS51094"/>
    </source>
</evidence>
<keyword evidence="1" id="KW-0677">Repeat</keyword>
<dbReference type="InterPro" id="IPR002178">
    <property type="entry name" value="PTS_EIIA_type-2_dom"/>
</dbReference>